<evidence type="ECO:0000256" key="2">
    <source>
        <dbReference type="ARBA" id="ARBA00007635"/>
    </source>
</evidence>
<evidence type="ECO:0000256" key="3">
    <source>
        <dbReference type="ARBA" id="ARBA00022692"/>
    </source>
</evidence>
<feature type="transmembrane region" description="Helical" evidence="6">
    <location>
        <begin position="74"/>
        <end position="93"/>
    </location>
</feature>
<feature type="transmembrane region" description="Helical" evidence="6">
    <location>
        <begin position="41"/>
        <end position="62"/>
    </location>
</feature>
<dbReference type="InterPro" id="IPR030184">
    <property type="entry name" value="WAT1-related"/>
</dbReference>
<feature type="transmembrane region" description="Helical" evidence="6">
    <location>
        <begin position="12"/>
        <end position="29"/>
    </location>
</feature>
<keyword evidence="10" id="KW-1185">Reference proteome</keyword>
<dbReference type="AlphaFoldDB" id="A0A8J5ENT2"/>
<gene>
    <name evidence="9" type="ORF">ZIOFF_071639</name>
</gene>
<dbReference type="InterPro" id="IPR000620">
    <property type="entry name" value="EamA_dom"/>
</dbReference>
<reference evidence="9 10" key="1">
    <citation type="submission" date="2020-08" db="EMBL/GenBank/DDBJ databases">
        <title>Plant Genome Project.</title>
        <authorList>
            <person name="Zhang R.-G."/>
        </authorList>
    </citation>
    <scope>NUCLEOTIDE SEQUENCE [LARGE SCALE GENOMIC DNA]</scope>
    <source>
        <tissue evidence="9">Rhizome</tissue>
    </source>
</reference>
<proteinExistence type="inferred from homology"/>
<dbReference type="GO" id="GO:0022857">
    <property type="term" value="F:transmembrane transporter activity"/>
    <property type="evidence" value="ECO:0007669"/>
    <property type="project" value="InterPro"/>
</dbReference>
<feature type="transmembrane region" description="Helical" evidence="6">
    <location>
        <begin position="311"/>
        <end position="331"/>
    </location>
</feature>
<feature type="transmembrane region" description="Helical" evidence="6">
    <location>
        <begin position="186"/>
        <end position="206"/>
    </location>
</feature>
<feature type="region of interest" description="Disordered" evidence="7">
    <location>
        <begin position="363"/>
        <end position="391"/>
    </location>
</feature>
<dbReference type="PANTHER" id="PTHR31218">
    <property type="entry name" value="WAT1-RELATED PROTEIN"/>
    <property type="match status" value="1"/>
</dbReference>
<feature type="transmembrane region" description="Helical" evidence="6">
    <location>
        <begin position="337"/>
        <end position="355"/>
    </location>
</feature>
<feature type="transmembrane region" description="Helical" evidence="6">
    <location>
        <begin position="99"/>
        <end position="123"/>
    </location>
</feature>
<evidence type="ECO:0000256" key="7">
    <source>
        <dbReference type="SAM" id="MobiDB-lite"/>
    </source>
</evidence>
<dbReference type="GO" id="GO:0016020">
    <property type="term" value="C:membrane"/>
    <property type="evidence" value="ECO:0007669"/>
    <property type="project" value="UniProtKB-SubCell"/>
</dbReference>
<evidence type="ECO:0000313" key="9">
    <source>
        <dbReference type="EMBL" id="KAG6470565.1"/>
    </source>
</evidence>
<feature type="domain" description="EamA" evidence="8">
    <location>
        <begin position="12"/>
        <end position="150"/>
    </location>
</feature>
<keyword evidence="4 6" id="KW-1133">Transmembrane helix</keyword>
<dbReference type="Pfam" id="PF00892">
    <property type="entry name" value="EamA"/>
    <property type="match status" value="1"/>
</dbReference>
<evidence type="ECO:0000256" key="4">
    <source>
        <dbReference type="ARBA" id="ARBA00022989"/>
    </source>
</evidence>
<dbReference type="Proteomes" id="UP000734854">
    <property type="component" value="Unassembled WGS sequence"/>
</dbReference>
<dbReference type="InterPro" id="IPR037185">
    <property type="entry name" value="EmrE-like"/>
</dbReference>
<keyword evidence="5 6" id="KW-0472">Membrane</keyword>
<evidence type="ECO:0000256" key="5">
    <source>
        <dbReference type="ARBA" id="ARBA00023136"/>
    </source>
</evidence>
<name>A0A8J5ENT2_ZINOF</name>
<dbReference type="SUPFAM" id="SSF103481">
    <property type="entry name" value="Multidrug resistance efflux transporter EmrE"/>
    <property type="match status" value="2"/>
</dbReference>
<sequence length="391" mass="43846">MACLRDMDAKKPYIAAILVQLGYAGFYALSKAAFDTGMSTFVFIFYRQLAASMLLVPLAFVFERKNYPPLTFMILLKLFCLALFGLTWSLNFYSLGLKYTSASMGSAATNSIPVFTFLFAIFLRMENIKFRSVSGISKVLGIAFCLAGVMTIALYRGTHIRTLNLHHSSGQNTKYQNNVFTPKRCWIEGSIFLIVANMIWSMWLVLQGIMLKEYPSKLIFTTLQCLFSTFQSGFVALVFERDSSKWTLQLDLGLLAILYCKLYKKKFTTVESELFSPQEKMNNRNFVCQGFVVTGLNIYLQSFCIEKKGPVFTAMFTPLALVFTLICSTVFLGEMIYLGSLLGGILMVLGLYSVLWGKAKEGVSSEVSIEDGKTRTEEKEATGNHSDAVPQ</sequence>
<feature type="transmembrane region" description="Helical" evidence="6">
    <location>
        <begin position="135"/>
        <end position="155"/>
    </location>
</feature>
<evidence type="ECO:0000313" key="10">
    <source>
        <dbReference type="Proteomes" id="UP000734854"/>
    </source>
</evidence>
<comment type="subcellular location">
    <subcellularLocation>
        <location evidence="1 6">Membrane</location>
        <topology evidence="1 6">Multi-pass membrane protein</topology>
    </subcellularLocation>
</comment>
<evidence type="ECO:0000256" key="1">
    <source>
        <dbReference type="ARBA" id="ARBA00004141"/>
    </source>
</evidence>
<keyword evidence="3 6" id="KW-0812">Transmembrane</keyword>
<evidence type="ECO:0000259" key="8">
    <source>
        <dbReference type="Pfam" id="PF00892"/>
    </source>
</evidence>
<comment type="similarity">
    <text evidence="2 6">Belongs to the drug/metabolite transporter (DMT) superfamily. Plant drug/metabolite exporter (P-DME) (TC 2.A.7.4) family.</text>
</comment>
<accession>A0A8J5ENT2</accession>
<dbReference type="EMBL" id="JACMSC010000021">
    <property type="protein sequence ID" value="KAG6470565.1"/>
    <property type="molecule type" value="Genomic_DNA"/>
</dbReference>
<comment type="caution">
    <text evidence="9">The sequence shown here is derived from an EMBL/GenBank/DDBJ whole genome shotgun (WGS) entry which is preliminary data.</text>
</comment>
<evidence type="ECO:0000256" key="6">
    <source>
        <dbReference type="RuleBase" id="RU363077"/>
    </source>
</evidence>
<organism evidence="9 10">
    <name type="scientific">Zingiber officinale</name>
    <name type="common">Ginger</name>
    <name type="synonym">Amomum zingiber</name>
    <dbReference type="NCBI Taxonomy" id="94328"/>
    <lineage>
        <taxon>Eukaryota</taxon>
        <taxon>Viridiplantae</taxon>
        <taxon>Streptophyta</taxon>
        <taxon>Embryophyta</taxon>
        <taxon>Tracheophyta</taxon>
        <taxon>Spermatophyta</taxon>
        <taxon>Magnoliopsida</taxon>
        <taxon>Liliopsida</taxon>
        <taxon>Zingiberales</taxon>
        <taxon>Zingiberaceae</taxon>
        <taxon>Zingiber</taxon>
    </lineage>
</organism>
<protein>
    <recommendedName>
        <fullName evidence="6">WAT1-related protein</fullName>
    </recommendedName>
</protein>
<feature type="compositionally biased region" description="Basic and acidic residues" evidence="7">
    <location>
        <begin position="370"/>
        <end position="382"/>
    </location>
</feature>